<dbReference type="InterPro" id="IPR003787">
    <property type="entry name" value="Sulphur_relay_DsrE/F-like"/>
</dbReference>
<dbReference type="RefSeq" id="WP_133592668.1">
    <property type="nucleotide sequence ID" value="NZ_CP037953.1"/>
</dbReference>
<organism evidence="2 3">
    <name type="scientific">Permianibacter aggregans</name>
    <dbReference type="NCBI Taxonomy" id="1510150"/>
    <lineage>
        <taxon>Bacteria</taxon>
        <taxon>Pseudomonadati</taxon>
        <taxon>Pseudomonadota</taxon>
        <taxon>Gammaproteobacteria</taxon>
        <taxon>Pseudomonadales</taxon>
        <taxon>Pseudomonadaceae</taxon>
        <taxon>Permianibacter</taxon>
    </lineage>
</organism>
<dbReference type="AlphaFoldDB" id="A0A4R6UFN2"/>
<dbReference type="InterPro" id="IPR017462">
    <property type="entry name" value="Sulphur_relay_TusC/DsrF"/>
</dbReference>
<proteinExistence type="inferred from homology"/>
<dbReference type="NCBIfam" id="NF001238">
    <property type="entry name" value="PRK00211.1"/>
    <property type="match status" value="1"/>
</dbReference>
<comment type="caution">
    <text evidence="2">The sequence shown here is derived from an EMBL/GenBank/DDBJ whole genome shotgun (WGS) entry which is preliminary data.</text>
</comment>
<comment type="similarity">
    <text evidence="1">Belongs to the DsrF/TusC family.</text>
</comment>
<name>A0A4R6UFN2_9GAMM</name>
<dbReference type="PANTHER" id="PTHR38780:SF1">
    <property type="entry name" value="PROTEIN TUSC"/>
    <property type="match status" value="1"/>
</dbReference>
<dbReference type="Proteomes" id="UP000295375">
    <property type="component" value="Unassembled WGS sequence"/>
</dbReference>
<dbReference type="EMBL" id="SNYM01000019">
    <property type="protein sequence ID" value="TDQ45591.1"/>
    <property type="molecule type" value="Genomic_DNA"/>
</dbReference>
<evidence type="ECO:0000256" key="1">
    <source>
        <dbReference type="ARBA" id="ARBA00005996"/>
    </source>
</evidence>
<evidence type="ECO:0000313" key="2">
    <source>
        <dbReference type="EMBL" id="TDQ45591.1"/>
    </source>
</evidence>
<protein>
    <submittedName>
        <fullName evidence="2">tRNA 2-thiouridine synthesizing protein C</fullName>
    </submittedName>
</protein>
<gene>
    <name evidence="2" type="ORF">EV696_11959</name>
</gene>
<sequence length="120" mass="12948">MQNKRFLIIVTKAPAGSDAGPLALDSALAAAAFDQPVTLLCQDEGVWQLANTQDTALLGSKATLPTFGLLELYGVEQLWVCADSLQGFGLKAENLAHQPTPVAREQILQAMREADHVWVF</sequence>
<dbReference type="Gene3D" id="3.40.1260.10">
    <property type="entry name" value="DsrEFH-like"/>
    <property type="match status" value="1"/>
</dbReference>
<accession>A0A4R6UFN2</accession>
<keyword evidence="3" id="KW-1185">Reference proteome</keyword>
<dbReference type="OrthoDB" id="9789418at2"/>
<dbReference type="Pfam" id="PF02635">
    <property type="entry name" value="DsrE"/>
    <property type="match status" value="1"/>
</dbReference>
<dbReference type="PANTHER" id="PTHR38780">
    <property type="entry name" value="PROTEIN TUSC"/>
    <property type="match status" value="1"/>
</dbReference>
<evidence type="ECO:0000313" key="3">
    <source>
        <dbReference type="Proteomes" id="UP000295375"/>
    </source>
</evidence>
<reference evidence="2 3" key="1">
    <citation type="submission" date="2019-03" db="EMBL/GenBank/DDBJ databases">
        <title>Genomic Encyclopedia of Type Strains, Phase IV (KMG-IV): sequencing the most valuable type-strain genomes for metagenomic binning, comparative biology and taxonomic classification.</title>
        <authorList>
            <person name="Goeker M."/>
        </authorList>
    </citation>
    <scope>NUCLEOTIDE SEQUENCE [LARGE SCALE GENOMIC DNA]</scope>
    <source>
        <strain evidence="2 3">DSM 103792</strain>
    </source>
</reference>
<dbReference type="NCBIfam" id="TIGR03010">
    <property type="entry name" value="sulf_tusC_dsrF"/>
    <property type="match status" value="1"/>
</dbReference>
<dbReference type="InterPro" id="IPR027396">
    <property type="entry name" value="DsrEFH-like"/>
</dbReference>
<dbReference type="SUPFAM" id="SSF75169">
    <property type="entry name" value="DsrEFH-like"/>
    <property type="match status" value="1"/>
</dbReference>